<dbReference type="Gene3D" id="1.10.1740.10">
    <property type="match status" value="1"/>
</dbReference>
<name>A0A5C1AG00_9BACT</name>
<evidence type="ECO:0000313" key="8">
    <source>
        <dbReference type="EMBL" id="QEL15908.1"/>
    </source>
</evidence>
<dbReference type="Gene3D" id="1.10.10.10">
    <property type="entry name" value="Winged helix-like DNA-binding domain superfamily/Winged helix DNA-binding domain"/>
    <property type="match status" value="1"/>
</dbReference>
<proteinExistence type="inferred from homology"/>
<dbReference type="CDD" id="cd06171">
    <property type="entry name" value="Sigma70_r4"/>
    <property type="match status" value="1"/>
</dbReference>
<dbReference type="InterPro" id="IPR013324">
    <property type="entry name" value="RNA_pol_sigma_r3/r4-like"/>
</dbReference>
<dbReference type="InterPro" id="IPR039425">
    <property type="entry name" value="RNA_pol_sigma-70-like"/>
</dbReference>
<keyword evidence="2" id="KW-0805">Transcription regulation</keyword>
<dbReference type="InterPro" id="IPR036388">
    <property type="entry name" value="WH-like_DNA-bd_sf"/>
</dbReference>
<dbReference type="InterPro" id="IPR013325">
    <property type="entry name" value="RNA_pol_sigma_r2"/>
</dbReference>
<accession>A0A5C1AG00</accession>
<dbReference type="Pfam" id="PF08281">
    <property type="entry name" value="Sigma70_r4_2"/>
    <property type="match status" value="1"/>
</dbReference>
<comment type="similarity">
    <text evidence="1">Belongs to the sigma-70 factor family. ECF subfamily.</text>
</comment>
<dbReference type="GO" id="GO:0003677">
    <property type="term" value="F:DNA binding"/>
    <property type="evidence" value="ECO:0007669"/>
    <property type="project" value="UniProtKB-KW"/>
</dbReference>
<dbReference type="SUPFAM" id="SSF88659">
    <property type="entry name" value="Sigma3 and sigma4 domains of RNA polymerase sigma factors"/>
    <property type="match status" value="1"/>
</dbReference>
<gene>
    <name evidence="8" type="ORF">PX52LOC_02844</name>
</gene>
<dbReference type="InterPro" id="IPR013249">
    <property type="entry name" value="RNA_pol_sigma70_r4_t2"/>
</dbReference>
<evidence type="ECO:0000313" key="9">
    <source>
        <dbReference type="Proteomes" id="UP000324974"/>
    </source>
</evidence>
<evidence type="ECO:0000256" key="2">
    <source>
        <dbReference type="ARBA" id="ARBA00023015"/>
    </source>
</evidence>
<keyword evidence="9" id="KW-1185">Reference proteome</keyword>
<evidence type="ECO:0000256" key="3">
    <source>
        <dbReference type="ARBA" id="ARBA00023082"/>
    </source>
</evidence>
<dbReference type="Proteomes" id="UP000324974">
    <property type="component" value="Chromosome"/>
</dbReference>
<keyword evidence="4" id="KW-0238">DNA-binding</keyword>
<keyword evidence="3" id="KW-0731">Sigma factor</keyword>
<organism evidence="8 9">
    <name type="scientific">Limnoglobus roseus</name>
    <dbReference type="NCBI Taxonomy" id="2598579"/>
    <lineage>
        <taxon>Bacteria</taxon>
        <taxon>Pseudomonadati</taxon>
        <taxon>Planctomycetota</taxon>
        <taxon>Planctomycetia</taxon>
        <taxon>Gemmatales</taxon>
        <taxon>Gemmataceae</taxon>
        <taxon>Limnoglobus</taxon>
    </lineage>
</organism>
<dbReference type="Pfam" id="PF04542">
    <property type="entry name" value="Sigma70_r2"/>
    <property type="match status" value="1"/>
</dbReference>
<dbReference type="InterPro" id="IPR014284">
    <property type="entry name" value="RNA_pol_sigma-70_dom"/>
</dbReference>
<feature type="domain" description="RNA polymerase sigma-70 region 2" evidence="6">
    <location>
        <begin position="25"/>
        <end position="92"/>
    </location>
</feature>
<evidence type="ECO:0000256" key="1">
    <source>
        <dbReference type="ARBA" id="ARBA00010641"/>
    </source>
</evidence>
<evidence type="ECO:0000256" key="4">
    <source>
        <dbReference type="ARBA" id="ARBA00023125"/>
    </source>
</evidence>
<dbReference type="InterPro" id="IPR007627">
    <property type="entry name" value="RNA_pol_sigma70_r2"/>
</dbReference>
<evidence type="ECO:0000256" key="5">
    <source>
        <dbReference type="ARBA" id="ARBA00023163"/>
    </source>
</evidence>
<dbReference type="KEGG" id="lrs:PX52LOC_02844"/>
<dbReference type="AlphaFoldDB" id="A0A5C1AG00"/>
<evidence type="ECO:0000259" key="7">
    <source>
        <dbReference type="Pfam" id="PF08281"/>
    </source>
</evidence>
<feature type="domain" description="RNA polymerase sigma factor 70 region 4 type 2" evidence="7">
    <location>
        <begin position="122"/>
        <end position="171"/>
    </location>
</feature>
<protein>
    <submittedName>
        <fullName evidence="8">RNA polymerase subunit sigma-24</fullName>
    </submittedName>
</protein>
<keyword evidence="5" id="KW-0804">Transcription</keyword>
<reference evidence="9" key="1">
    <citation type="submission" date="2019-08" db="EMBL/GenBank/DDBJ databases">
        <title>Limnoglobus roseus gen. nov., sp. nov., a novel freshwater planctomycete with a giant genome from the family Gemmataceae.</title>
        <authorList>
            <person name="Kulichevskaya I.S."/>
            <person name="Naumoff D.G."/>
            <person name="Miroshnikov K."/>
            <person name="Ivanova A."/>
            <person name="Philippov D.A."/>
            <person name="Hakobyan A."/>
            <person name="Rijpstra I.C."/>
            <person name="Sinninghe Damste J.S."/>
            <person name="Liesack W."/>
            <person name="Dedysh S.N."/>
        </authorList>
    </citation>
    <scope>NUCLEOTIDE SEQUENCE [LARGE SCALE GENOMIC DNA]</scope>
    <source>
        <strain evidence="9">PX52</strain>
    </source>
</reference>
<evidence type="ECO:0000259" key="6">
    <source>
        <dbReference type="Pfam" id="PF04542"/>
    </source>
</evidence>
<dbReference type="NCBIfam" id="TIGR02937">
    <property type="entry name" value="sigma70-ECF"/>
    <property type="match status" value="1"/>
</dbReference>
<dbReference type="RefSeq" id="WP_168218988.1">
    <property type="nucleotide sequence ID" value="NZ_CP042425.1"/>
</dbReference>
<dbReference type="SUPFAM" id="SSF88946">
    <property type="entry name" value="Sigma2 domain of RNA polymerase sigma factors"/>
    <property type="match status" value="1"/>
</dbReference>
<dbReference type="PANTHER" id="PTHR43133:SF8">
    <property type="entry name" value="RNA POLYMERASE SIGMA FACTOR HI_1459-RELATED"/>
    <property type="match status" value="1"/>
</dbReference>
<dbReference type="EMBL" id="CP042425">
    <property type="protein sequence ID" value="QEL15908.1"/>
    <property type="molecule type" value="Genomic_DNA"/>
</dbReference>
<sequence length="187" mass="21537">MGAPEPRADLIRRWQQGEPAAFETLVRTWEGPIGRFLYRLTRSAETARDLSQEVFTRVYQARHSYRDRGHFSTWIYRVALNLARDEARRSRRVTEPYPDHELACVGTAADGWAEQQETVAKVVAALGELSPSLREVVVLRYYEEFSFEEMGRLLETPASTLKSRFGVALRQLEDRLAAHGLRPEDRT</sequence>
<dbReference type="GO" id="GO:0006352">
    <property type="term" value="P:DNA-templated transcription initiation"/>
    <property type="evidence" value="ECO:0007669"/>
    <property type="project" value="InterPro"/>
</dbReference>
<dbReference type="GO" id="GO:0016987">
    <property type="term" value="F:sigma factor activity"/>
    <property type="evidence" value="ECO:0007669"/>
    <property type="project" value="UniProtKB-KW"/>
</dbReference>
<dbReference type="PANTHER" id="PTHR43133">
    <property type="entry name" value="RNA POLYMERASE ECF-TYPE SIGMA FACTO"/>
    <property type="match status" value="1"/>
</dbReference>